<dbReference type="EMBL" id="PQ015378">
    <property type="protein sequence ID" value="XDJ14631.1"/>
    <property type="molecule type" value="Genomic_DNA"/>
</dbReference>
<organism evidence="2">
    <name type="scientific">Pseudomonas phage RVTF4</name>
    <dbReference type="NCBI Taxonomy" id="3236931"/>
    <lineage>
        <taxon>Viruses</taxon>
    </lineage>
</organism>
<sequence>MTLEKLIEEARTRNGTHASSLQAAQDRMRQTNERLGREFKAQEVSRELLERVISL</sequence>
<protein>
    <submittedName>
        <fullName evidence="2">Uncharacterized protein</fullName>
    </submittedName>
</protein>
<name>A0AB39CCJ6_9VIRU</name>
<feature type="compositionally biased region" description="Basic and acidic residues" evidence="1">
    <location>
        <begin position="1"/>
        <end position="12"/>
    </location>
</feature>
<accession>A0AB39CCJ6</accession>
<feature type="region of interest" description="Disordered" evidence="1">
    <location>
        <begin position="1"/>
        <end position="30"/>
    </location>
</feature>
<proteinExistence type="predicted"/>
<evidence type="ECO:0000256" key="1">
    <source>
        <dbReference type="SAM" id="MobiDB-lite"/>
    </source>
</evidence>
<reference evidence="2" key="1">
    <citation type="submission" date="2024-07" db="EMBL/GenBank/DDBJ databases">
        <authorList>
            <person name="Bringhurst R.M."/>
            <person name="Homer T.E."/>
        </authorList>
    </citation>
    <scope>NUCLEOTIDE SEQUENCE</scope>
</reference>
<evidence type="ECO:0000313" key="2">
    <source>
        <dbReference type="EMBL" id="XDJ14631.1"/>
    </source>
</evidence>
<feature type="compositionally biased region" description="Polar residues" evidence="1">
    <location>
        <begin position="13"/>
        <end position="23"/>
    </location>
</feature>